<keyword evidence="4" id="KW-0131">Cell cycle</keyword>
<dbReference type="GO" id="GO:0051301">
    <property type="term" value="P:cell division"/>
    <property type="evidence" value="ECO:0007669"/>
    <property type="project" value="UniProtKB-KW"/>
</dbReference>
<dbReference type="PIRSF" id="PIRSF001771">
    <property type="entry name" value="Cyclin_A_B_D_E"/>
    <property type="match status" value="1"/>
</dbReference>
<feature type="compositionally biased region" description="Polar residues" evidence="6">
    <location>
        <begin position="177"/>
        <end position="201"/>
    </location>
</feature>
<dbReference type="GO" id="GO:0016538">
    <property type="term" value="F:cyclin-dependent protein serine/threonine kinase regulator activity"/>
    <property type="evidence" value="ECO:0007669"/>
    <property type="project" value="InterPro"/>
</dbReference>
<dbReference type="InterPro" id="IPR039361">
    <property type="entry name" value="Cyclin"/>
</dbReference>
<evidence type="ECO:0000256" key="3">
    <source>
        <dbReference type="ARBA" id="ARBA00023127"/>
    </source>
</evidence>
<feature type="domain" description="Cyclin C-terminal" evidence="8">
    <location>
        <begin position="456"/>
        <end position="576"/>
    </location>
</feature>
<dbReference type="PANTHER" id="PTHR10177">
    <property type="entry name" value="CYCLINS"/>
    <property type="match status" value="1"/>
</dbReference>
<dbReference type="FunFam" id="1.10.472.10:FF:000001">
    <property type="entry name" value="G2/mitotic-specific cyclin"/>
    <property type="match status" value="1"/>
</dbReference>
<dbReference type="OMA" id="MREESMW"/>
<sequence length="583" mass="65602">MAPSLVLPSGVATRSRTSLGGLSLRSSNIPTNPKRKQENSPPKGSKASLKRRPALGELTNAAALKNAALKKGSNLDLSNLKPVTKTTINIHHDVKPKTKLAPSTRTLTNNATKPSVLATKQVTLKTNAKPKPASTTTTSTNFGTHVTLTKQSTRSSLLVTKPATKQVTLTHTKKLVQSKQTTSTAKISRNSNVRSNTNAAENQKHPKSEEGEPAINIRRESLRSHRRSSGMRSDESSLYVSALEDLNLTNSNNKKAESQNSRKTVLKSKQTTVSEKKEKSLIEHFDKEIQLEDKLEVTGPPSDVDDFDKETWEDPLQVSCYAMHIFEYLKSREAEFQIKDYLPFQSSTEKGNINAEMRSVLVDWMVEVQETFELNHETLYLAVKLVDLYLGKVVCSRLNLQLLGATAIFVSSKFDDRIPPQLSDLEYICSHTYSIQDLKDMEIKLVTAIGFDLGIPLSYRFLRRYARCNRIQLPLLTLARYILELSLMEYSLIRESDSKLACASLYLAQKMNKLTPWNKTLEYYSGYKVSCFKHIIIEMNRLLQCQPRTVMMQTLSTVYNKYSHPIFFEVAKTPVVKEADLFS</sequence>
<dbReference type="Pfam" id="PF00134">
    <property type="entry name" value="Cyclin_N"/>
    <property type="match status" value="1"/>
</dbReference>
<feature type="domain" description="Cyclin-like" evidence="7">
    <location>
        <begin position="460"/>
        <end position="545"/>
    </location>
</feature>
<keyword evidence="3 5" id="KW-0195">Cyclin</keyword>
<keyword evidence="2" id="KW-0132">Cell division</keyword>
<evidence type="ECO:0000256" key="4">
    <source>
        <dbReference type="ARBA" id="ARBA00023306"/>
    </source>
</evidence>
<evidence type="ECO:0000259" key="7">
    <source>
        <dbReference type="SMART" id="SM00385"/>
    </source>
</evidence>
<proteinExistence type="inferred from homology"/>
<dbReference type="InterPro" id="IPR006671">
    <property type="entry name" value="Cyclin_N"/>
</dbReference>
<dbReference type="GO" id="GO:0005634">
    <property type="term" value="C:nucleus"/>
    <property type="evidence" value="ECO:0007669"/>
    <property type="project" value="UniProtKB-ARBA"/>
</dbReference>
<dbReference type="Proteomes" id="UP000079169">
    <property type="component" value="Unplaced"/>
</dbReference>
<dbReference type="STRING" id="121845.A0A1S3DRG2"/>
<feature type="region of interest" description="Disordered" evidence="6">
    <location>
        <begin position="1"/>
        <end position="55"/>
    </location>
</feature>
<evidence type="ECO:0000256" key="6">
    <source>
        <dbReference type="SAM" id="MobiDB-lite"/>
    </source>
</evidence>
<evidence type="ECO:0000313" key="9">
    <source>
        <dbReference type="Proteomes" id="UP000079169"/>
    </source>
</evidence>
<dbReference type="InterPro" id="IPR004367">
    <property type="entry name" value="Cyclin_C-dom"/>
</dbReference>
<gene>
    <name evidence="10" type="primary">LOC103523429</name>
</gene>
<evidence type="ECO:0000256" key="1">
    <source>
        <dbReference type="ARBA" id="ARBA00006955"/>
    </source>
</evidence>
<dbReference type="PaxDb" id="121845-A0A1S3DRG2"/>
<dbReference type="RefSeq" id="XP_008486695.1">
    <property type="nucleotide sequence ID" value="XM_008488473.1"/>
</dbReference>
<feature type="region of interest" description="Disordered" evidence="6">
    <location>
        <begin position="250"/>
        <end position="271"/>
    </location>
</feature>
<dbReference type="FunFam" id="1.10.472.10:FF:000005">
    <property type="entry name" value="G2/mitotic-specific cyclin B"/>
    <property type="match status" value="1"/>
</dbReference>
<evidence type="ECO:0000313" key="10">
    <source>
        <dbReference type="RefSeq" id="XP_008486695.1"/>
    </source>
</evidence>
<evidence type="ECO:0000259" key="8">
    <source>
        <dbReference type="SMART" id="SM01332"/>
    </source>
</evidence>
<dbReference type="SUPFAM" id="SSF47954">
    <property type="entry name" value="Cyclin-like"/>
    <property type="match status" value="2"/>
</dbReference>
<evidence type="ECO:0000256" key="2">
    <source>
        <dbReference type="ARBA" id="ARBA00022618"/>
    </source>
</evidence>
<dbReference type="Pfam" id="PF02984">
    <property type="entry name" value="Cyclin_C"/>
    <property type="match status" value="1"/>
</dbReference>
<feature type="region of interest" description="Disordered" evidence="6">
    <location>
        <begin position="170"/>
        <end position="236"/>
    </location>
</feature>
<organism evidence="9 10">
    <name type="scientific">Diaphorina citri</name>
    <name type="common">Asian citrus psyllid</name>
    <dbReference type="NCBI Taxonomy" id="121845"/>
    <lineage>
        <taxon>Eukaryota</taxon>
        <taxon>Metazoa</taxon>
        <taxon>Ecdysozoa</taxon>
        <taxon>Arthropoda</taxon>
        <taxon>Hexapoda</taxon>
        <taxon>Insecta</taxon>
        <taxon>Pterygota</taxon>
        <taxon>Neoptera</taxon>
        <taxon>Paraneoptera</taxon>
        <taxon>Hemiptera</taxon>
        <taxon>Sternorrhyncha</taxon>
        <taxon>Psylloidea</taxon>
        <taxon>Psyllidae</taxon>
        <taxon>Diaphorininae</taxon>
        <taxon>Diaphorina</taxon>
    </lineage>
</organism>
<dbReference type="GO" id="GO:0044772">
    <property type="term" value="P:mitotic cell cycle phase transition"/>
    <property type="evidence" value="ECO:0007669"/>
    <property type="project" value="InterPro"/>
</dbReference>
<dbReference type="SMART" id="SM01332">
    <property type="entry name" value="Cyclin_C"/>
    <property type="match status" value="1"/>
</dbReference>
<dbReference type="Gene3D" id="1.10.472.10">
    <property type="entry name" value="Cyclin-like"/>
    <property type="match status" value="2"/>
</dbReference>
<dbReference type="SMART" id="SM00385">
    <property type="entry name" value="CYCLIN"/>
    <property type="match status" value="2"/>
</dbReference>
<accession>A0A1S3DRG2</accession>
<feature type="domain" description="Cyclin-like" evidence="7">
    <location>
        <begin position="363"/>
        <end position="447"/>
    </location>
</feature>
<feature type="compositionally biased region" description="Low complexity" evidence="6">
    <location>
        <begin position="13"/>
        <end position="27"/>
    </location>
</feature>
<dbReference type="AlphaFoldDB" id="A0A1S3DRG2"/>
<dbReference type="GeneID" id="103523429"/>
<dbReference type="KEGG" id="dci:103523429"/>
<comment type="similarity">
    <text evidence="1">Belongs to the cyclin family. Cyclin AB subfamily.</text>
</comment>
<keyword evidence="9" id="KW-1185">Reference proteome</keyword>
<name>A0A1S3DRG2_DIACI</name>
<evidence type="ECO:0000256" key="5">
    <source>
        <dbReference type="RuleBase" id="RU000383"/>
    </source>
</evidence>
<dbReference type="InterPro" id="IPR036915">
    <property type="entry name" value="Cyclin-like_sf"/>
</dbReference>
<dbReference type="InterPro" id="IPR013763">
    <property type="entry name" value="Cyclin-like_dom"/>
</dbReference>
<reference evidence="10" key="1">
    <citation type="submission" date="2025-08" db="UniProtKB">
        <authorList>
            <consortium name="RefSeq"/>
        </authorList>
    </citation>
    <scope>IDENTIFICATION</scope>
</reference>
<protein>
    <submittedName>
        <fullName evidence="10">G2/mitotic-specific cyclin-B3</fullName>
    </submittedName>
</protein>
<dbReference type="InterPro" id="IPR046965">
    <property type="entry name" value="Cyclin_A/B-like"/>
</dbReference>